<name>A0A9X2E551_9NOCA</name>
<comment type="caution">
    <text evidence="3">The sequence shown here is derived from an EMBL/GenBank/DDBJ whole genome shotgun (WGS) entry which is preliminary data.</text>
</comment>
<dbReference type="RefSeq" id="WP_251911975.1">
    <property type="nucleotide sequence ID" value="NZ_JAMRXG010000005.1"/>
</dbReference>
<dbReference type="EMBL" id="JAMRXG010000005">
    <property type="protein sequence ID" value="MCM6774419.1"/>
    <property type="molecule type" value="Genomic_DNA"/>
</dbReference>
<gene>
    <name evidence="3" type="ORF">NDR86_13140</name>
</gene>
<feature type="chain" id="PRO_5040862528" description="DUF8175 domain-containing protein" evidence="1">
    <location>
        <begin position="30"/>
        <end position="207"/>
    </location>
</feature>
<keyword evidence="4" id="KW-1185">Reference proteome</keyword>
<dbReference type="AlphaFoldDB" id="A0A9X2E551"/>
<accession>A0A9X2E551</accession>
<dbReference type="Proteomes" id="UP001139157">
    <property type="component" value="Unassembled WGS sequence"/>
</dbReference>
<evidence type="ECO:0000313" key="4">
    <source>
        <dbReference type="Proteomes" id="UP001139157"/>
    </source>
</evidence>
<evidence type="ECO:0000259" key="2">
    <source>
        <dbReference type="Pfam" id="PF26526"/>
    </source>
</evidence>
<reference evidence="3" key="1">
    <citation type="submission" date="2022-06" db="EMBL/GenBank/DDBJ databases">
        <title>Novel species in genus nocardia.</title>
        <authorList>
            <person name="Li F."/>
        </authorList>
    </citation>
    <scope>NUCLEOTIDE SEQUENCE</scope>
    <source>
        <strain evidence="3">CDC141</strain>
    </source>
</reference>
<feature type="signal peptide" evidence="1">
    <location>
        <begin position="1"/>
        <end position="29"/>
    </location>
</feature>
<proteinExistence type="predicted"/>
<dbReference type="Pfam" id="PF26526">
    <property type="entry name" value="DUF8175"/>
    <property type="match status" value="1"/>
</dbReference>
<evidence type="ECO:0000256" key="1">
    <source>
        <dbReference type="SAM" id="SignalP"/>
    </source>
</evidence>
<evidence type="ECO:0000313" key="3">
    <source>
        <dbReference type="EMBL" id="MCM6774419.1"/>
    </source>
</evidence>
<dbReference type="PROSITE" id="PS51257">
    <property type="entry name" value="PROKAR_LIPOPROTEIN"/>
    <property type="match status" value="1"/>
</dbReference>
<organism evidence="3 4">
    <name type="scientific">Nocardia pulmonis</name>
    <dbReference type="NCBI Taxonomy" id="2951408"/>
    <lineage>
        <taxon>Bacteria</taxon>
        <taxon>Bacillati</taxon>
        <taxon>Actinomycetota</taxon>
        <taxon>Actinomycetes</taxon>
        <taxon>Mycobacteriales</taxon>
        <taxon>Nocardiaceae</taxon>
        <taxon>Nocardia</taxon>
    </lineage>
</organism>
<keyword evidence="1" id="KW-0732">Signal</keyword>
<dbReference type="InterPro" id="IPR058488">
    <property type="entry name" value="DUF8175"/>
</dbReference>
<sequence>MENKAHTPKTVRFVAICCLLVAVLSGCSADRPGSSAEAADTRAVPRNLKSVAFQGIKLPAAEEGPQRDDGIVAGGYDHSPAGAALAAIQATVRFSVADDRQYPRVGQQMLAPGPGRDSWAVARAQISISGPASDPPTILGYRIASYTPERCEVDIFARQPDSSQTRTSGVVVWTNEDWKLRLPDPPQSATVVAVTEMPTDTVTLVMR</sequence>
<feature type="domain" description="DUF8175" evidence="2">
    <location>
        <begin position="34"/>
        <end position="190"/>
    </location>
</feature>
<protein>
    <recommendedName>
        <fullName evidence="2">DUF8175 domain-containing protein</fullName>
    </recommendedName>
</protein>